<dbReference type="OrthoDB" id="277288at2759"/>
<dbReference type="GO" id="GO:0035091">
    <property type="term" value="F:phosphatidylinositol binding"/>
    <property type="evidence" value="ECO:0007669"/>
    <property type="project" value="InterPro"/>
</dbReference>
<evidence type="ECO:0000259" key="5">
    <source>
        <dbReference type="PROSITE" id="PS50238"/>
    </source>
</evidence>
<keyword evidence="1" id="KW-0343">GTPase activation</keyword>
<dbReference type="SUPFAM" id="SSF64268">
    <property type="entry name" value="PX domain"/>
    <property type="match status" value="1"/>
</dbReference>
<dbReference type="Pfam" id="PF00620">
    <property type="entry name" value="RhoGAP"/>
    <property type="match status" value="1"/>
</dbReference>
<dbReference type="InterPro" id="IPR011993">
    <property type="entry name" value="PH-like_dom_sf"/>
</dbReference>
<dbReference type="EMBL" id="CAJVPI010000191">
    <property type="protein sequence ID" value="CAG8497848.1"/>
    <property type="molecule type" value="Genomic_DNA"/>
</dbReference>
<dbReference type="InterPro" id="IPR036871">
    <property type="entry name" value="PX_dom_sf"/>
</dbReference>
<dbReference type="CDD" id="cd13277">
    <property type="entry name" value="PH_Bem3"/>
    <property type="match status" value="1"/>
</dbReference>
<dbReference type="GO" id="GO:0007165">
    <property type="term" value="P:signal transduction"/>
    <property type="evidence" value="ECO:0007669"/>
    <property type="project" value="InterPro"/>
</dbReference>
<dbReference type="InterPro" id="IPR001683">
    <property type="entry name" value="PX_dom"/>
</dbReference>
<dbReference type="Pfam" id="PF00169">
    <property type="entry name" value="PH"/>
    <property type="match status" value="1"/>
</dbReference>
<dbReference type="InterPro" id="IPR008936">
    <property type="entry name" value="Rho_GTPase_activation_prot"/>
</dbReference>
<dbReference type="SMART" id="SM00233">
    <property type="entry name" value="PH"/>
    <property type="match status" value="1"/>
</dbReference>
<dbReference type="Pfam" id="PF00787">
    <property type="entry name" value="PX"/>
    <property type="match status" value="1"/>
</dbReference>
<dbReference type="Pfam" id="PF13869">
    <property type="entry name" value="NUDIX_2"/>
    <property type="match status" value="1"/>
</dbReference>
<dbReference type="CDD" id="cd06093">
    <property type="entry name" value="PX_domain"/>
    <property type="match status" value="1"/>
</dbReference>
<evidence type="ECO:0000313" key="6">
    <source>
        <dbReference type="EMBL" id="CAG8497848.1"/>
    </source>
</evidence>
<protein>
    <submittedName>
        <fullName evidence="6">10454_t:CDS:1</fullName>
    </submittedName>
</protein>
<accession>A0A9N8ZJJ3</accession>
<dbReference type="PROSITE" id="PS50238">
    <property type="entry name" value="RHOGAP"/>
    <property type="match status" value="1"/>
</dbReference>
<dbReference type="InterPro" id="IPR000198">
    <property type="entry name" value="RhoGAP_dom"/>
</dbReference>
<dbReference type="InterPro" id="IPR016706">
    <property type="entry name" value="Cleav_polyA_spec_factor_su5"/>
</dbReference>
<feature type="compositionally biased region" description="Basic and acidic residues" evidence="2">
    <location>
        <begin position="409"/>
        <end position="419"/>
    </location>
</feature>
<proteinExistence type="predicted"/>
<feature type="compositionally biased region" description="Low complexity" evidence="2">
    <location>
        <begin position="888"/>
        <end position="905"/>
    </location>
</feature>
<keyword evidence="7" id="KW-1185">Reference proteome</keyword>
<gene>
    <name evidence="6" type="ORF">PBRASI_LOCUS2448</name>
</gene>
<name>A0A9N8ZJJ3_9GLOM</name>
<reference evidence="6" key="1">
    <citation type="submission" date="2021-06" db="EMBL/GenBank/DDBJ databases">
        <authorList>
            <person name="Kallberg Y."/>
            <person name="Tangrot J."/>
            <person name="Rosling A."/>
        </authorList>
    </citation>
    <scope>NUCLEOTIDE SEQUENCE</scope>
    <source>
        <strain evidence="6">BR232B</strain>
    </source>
</reference>
<dbReference type="PANTHER" id="PTHR13047">
    <property type="entry name" value="PRE-MRNA CLEAVAGE FACTOR IM, 25KD SUBUNIT"/>
    <property type="match status" value="1"/>
</dbReference>
<feature type="region of interest" description="Disordered" evidence="2">
    <location>
        <begin position="1332"/>
        <end position="1387"/>
    </location>
</feature>
<feature type="region of interest" description="Disordered" evidence="2">
    <location>
        <begin position="1234"/>
        <end position="1255"/>
    </location>
</feature>
<dbReference type="PROSITE" id="PS50195">
    <property type="entry name" value="PX"/>
    <property type="match status" value="1"/>
</dbReference>
<dbReference type="FunFam" id="3.90.79.10:FF:000005">
    <property type="entry name" value="Cleavage and polyadenylation specificity factor subunit 5"/>
    <property type="match status" value="1"/>
</dbReference>
<dbReference type="PROSITE" id="PS50003">
    <property type="entry name" value="PH_DOMAIN"/>
    <property type="match status" value="1"/>
</dbReference>
<evidence type="ECO:0000259" key="4">
    <source>
        <dbReference type="PROSITE" id="PS50195"/>
    </source>
</evidence>
<feature type="compositionally biased region" description="Polar residues" evidence="2">
    <location>
        <begin position="164"/>
        <end position="189"/>
    </location>
</feature>
<dbReference type="SUPFAM" id="SSF48350">
    <property type="entry name" value="GTPase activation domain, GAP"/>
    <property type="match status" value="1"/>
</dbReference>
<dbReference type="GO" id="GO:0031124">
    <property type="term" value="P:mRNA 3'-end processing"/>
    <property type="evidence" value="ECO:0007669"/>
    <property type="project" value="InterPro"/>
</dbReference>
<evidence type="ECO:0000259" key="3">
    <source>
        <dbReference type="PROSITE" id="PS50003"/>
    </source>
</evidence>
<feature type="region of interest" description="Disordered" evidence="2">
    <location>
        <begin position="113"/>
        <end position="216"/>
    </location>
</feature>
<dbReference type="GO" id="GO:0003729">
    <property type="term" value="F:mRNA binding"/>
    <property type="evidence" value="ECO:0007669"/>
    <property type="project" value="InterPro"/>
</dbReference>
<organism evidence="6 7">
    <name type="scientific">Paraglomus brasilianum</name>
    <dbReference type="NCBI Taxonomy" id="144538"/>
    <lineage>
        <taxon>Eukaryota</taxon>
        <taxon>Fungi</taxon>
        <taxon>Fungi incertae sedis</taxon>
        <taxon>Mucoromycota</taxon>
        <taxon>Glomeromycotina</taxon>
        <taxon>Glomeromycetes</taxon>
        <taxon>Paraglomerales</taxon>
        <taxon>Paraglomeraceae</taxon>
        <taxon>Paraglomus</taxon>
    </lineage>
</organism>
<feature type="region of interest" description="Disordered" evidence="2">
    <location>
        <begin position="280"/>
        <end position="311"/>
    </location>
</feature>
<feature type="domain" description="PX" evidence="4">
    <location>
        <begin position="581"/>
        <end position="707"/>
    </location>
</feature>
<dbReference type="InterPro" id="IPR001849">
    <property type="entry name" value="PH_domain"/>
</dbReference>
<feature type="compositionally biased region" description="Polar residues" evidence="2">
    <location>
        <begin position="1337"/>
        <end position="1364"/>
    </location>
</feature>
<dbReference type="Proteomes" id="UP000789739">
    <property type="component" value="Unassembled WGS sequence"/>
</dbReference>
<dbReference type="Gene3D" id="2.30.29.30">
    <property type="entry name" value="Pleckstrin-homology domain (PH domain)/Phosphotyrosine-binding domain (PTB)"/>
    <property type="match status" value="1"/>
</dbReference>
<feature type="region of interest" description="Disordered" evidence="2">
    <location>
        <begin position="407"/>
        <end position="475"/>
    </location>
</feature>
<feature type="compositionally biased region" description="Polar residues" evidence="2">
    <location>
        <begin position="137"/>
        <end position="147"/>
    </location>
</feature>
<feature type="region of interest" description="Disordered" evidence="2">
    <location>
        <begin position="886"/>
        <end position="925"/>
    </location>
</feature>
<dbReference type="CDD" id="cd18871">
    <property type="entry name" value="NUDIX_Cfim25_Nudt21"/>
    <property type="match status" value="1"/>
</dbReference>
<feature type="domain" description="PH" evidence="3">
    <location>
        <begin position="705"/>
        <end position="816"/>
    </location>
</feature>
<feature type="compositionally biased region" description="Low complexity" evidence="2">
    <location>
        <begin position="120"/>
        <end position="136"/>
    </location>
</feature>
<feature type="region of interest" description="Disordered" evidence="2">
    <location>
        <begin position="68"/>
        <end position="96"/>
    </location>
</feature>
<dbReference type="Gene3D" id="3.30.1520.10">
    <property type="entry name" value="Phox-like domain"/>
    <property type="match status" value="1"/>
</dbReference>
<evidence type="ECO:0000313" key="7">
    <source>
        <dbReference type="Proteomes" id="UP000789739"/>
    </source>
</evidence>
<comment type="caution">
    <text evidence="6">The sequence shown here is derived from an EMBL/GenBank/DDBJ whole genome shotgun (WGS) entry which is preliminary data.</text>
</comment>
<feature type="compositionally biased region" description="Basic and acidic residues" evidence="2">
    <location>
        <begin position="148"/>
        <end position="163"/>
    </location>
</feature>
<sequence length="1636" mass="185057">MSVPSQTRSYSASDIRKNTIPDEHSMETLLQQAINERNFLRQQNDQLWKIIEKQKTVINNLQRDNQKLVYERDRRHSKPNAQNRPESIQEDPKRMSEVTLVNNEIGMVTAQDKARDENVQQHPEPQQPFQQPSQLPTETSVKLSEQSLLDKQDSPKSESEQQDKPQSQNASDQMDPVTSSSPVLPQIDNSQDDKTVADTRQPEDIKDNEATRQLSDDVVQRELETEQESTLQINLQVDVSNGKPIPSPESPVIIDFSKDKETEHRMSKPLNARPLIKQLDTLKKDRRHSRVPPRKDLERADSPSDSLPPTIKVYSLPSSPKIMNVIENKHMYDHSRTSSVPLASTYPRENETQLPKINTITVGSRESKSTSQISTVERPQHEKSAHMLAHANSDSNLTAPVQKTIKTHKSVDSMSETRSRQQQRMSMMPPRSESTGTIKPVMRHGPTIADDRVLDPNAGRTSLSVPTPTPRRNRNSFVMTSNEYKVPDNINTEIQNPQAINQMPQKSLNINTLVDSHIQNTQQPDRQSYSSRSSVIQSQQINQTITNEPLPMAIPQMQINQKPVLQTASETSNMDLDDLSEITVKVVGSTIRTNEKGKEVLMFLVAIERAATDGELWRVAKLYSDFLALDLKLKQRQKENFASKNAKLPDKNLFSNNAPSKVDQRKLALEKYLQHVISLKWDDDQDLREFLKSNVIEQYTTENQPGYKEGYLTKRGKSFGKWKTRYFVIKKPLLEYYESKDGNHLGSIRLANAQIGRQQNKNLTDPEAPGSENAYRHAFLIMEQKGGLKGPVKHILCAESDAERDEWVETLLQHVGVEEETQERKKDKSGKEAKKKLSVVKLNAQIMEFAMQQAQTEIHNERAPYQRHGTSESVTSNFSSASITYDQTSPLSASPHSASPLSTSPNTQILSSNNLPANSQNENNLHLGQSLRDRPRSHTPENKDSQLQENYNLQAYQSYTQTLREPNINLNAGSFRKSLDDPDKKDRKGVRMTFFGKSMFGYGSKEEKKKSISAYSGAPKIVFGVSLDQAIAVARIKEGYELPAIVYRCIGYLDAQNAAYEEGIYRLSGSSNTIKLLKERFNAEGDIDLLAEGNQYDVHVISGLLKMYLRELPTPVLTRELHPEFVRVVDLLDRRERINELGRLVSALPIPNYTLLRTLIAHLIHVVQNSDINKMTARNIGIVFSPTLGIPAGVFNLFMAEFDYIFFTTSDGLAAPRTIEQEPAAVESDRLDAPHQPLDESANSTNEPLLPTPRYKDIREELGGRSNRNSVHYMDNVPEALVGLEKKITEKVIATVVGDDEVNDLDLVAEEEEDMYQDSVDEVSAPQLLAQFPTPPIQDTRSAPQSPLTTSQHPLLPRSNSVPVSSHAGPSHMPPQQTPSPNDEFIASQDDMVGDMVTGKKRRLTVRNYTSQDSMFEVYEQHRQVAEEFAVLAEIGKNNVVAGVNYTFGTKEAQPEEDPSVAARLQRLQNDYETSGMRRTVEGVLVVHEHNHPHVLMLQIANSFFKLPGDYLRPGEDEIEGLKARLDERLAPVDKDKASSNDHNSDWEIGECLAVWWRPNFETFMYPYIPAHVTKPKEQKKIFLVNLPEKKVLSVPKNMKLLAVPLFELYDNAQRYGPQLSAIPHLLSRFNFIYEK</sequence>
<dbReference type="SUPFAM" id="SSF50729">
    <property type="entry name" value="PH domain-like"/>
    <property type="match status" value="1"/>
</dbReference>
<dbReference type="GO" id="GO:0005849">
    <property type="term" value="C:mRNA cleavage factor complex"/>
    <property type="evidence" value="ECO:0007669"/>
    <property type="project" value="InterPro"/>
</dbReference>
<feature type="compositionally biased region" description="Basic and acidic residues" evidence="2">
    <location>
        <begin position="191"/>
        <end position="216"/>
    </location>
</feature>
<feature type="domain" description="Rho-GAP" evidence="5">
    <location>
        <begin position="1025"/>
        <end position="1214"/>
    </location>
</feature>
<evidence type="ECO:0000256" key="1">
    <source>
        <dbReference type="ARBA" id="ARBA00022468"/>
    </source>
</evidence>
<evidence type="ECO:0000256" key="2">
    <source>
        <dbReference type="SAM" id="MobiDB-lite"/>
    </source>
</evidence>
<feature type="compositionally biased region" description="Polar residues" evidence="2">
    <location>
        <begin position="906"/>
        <end position="925"/>
    </location>
</feature>
<feature type="compositionally biased region" description="Basic and acidic residues" evidence="2">
    <location>
        <begin position="293"/>
        <end position="302"/>
    </location>
</feature>
<dbReference type="GO" id="GO:0005096">
    <property type="term" value="F:GTPase activator activity"/>
    <property type="evidence" value="ECO:0007669"/>
    <property type="project" value="UniProtKB-KW"/>
</dbReference>
<dbReference type="Gene3D" id="1.10.555.10">
    <property type="entry name" value="Rho GTPase activation protein"/>
    <property type="match status" value="1"/>
</dbReference>
<dbReference type="SMART" id="SM00324">
    <property type="entry name" value="RhoGAP"/>
    <property type="match status" value="1"/>
</dbReference>
<dbReference type="Gene3D" id="3.90.79.10">
    <property type="entry name" value="Nucleoside Triphosphate Pyrophosphohydrolase"/>
    <property type="match status" value="1"/>
</dbReference>